<dbReference type="Pfam" id="PF15919">
    <property type="entry name" value="HicB_lk_antitox"/>
    <property type="match status" value="1"/>
</dbReference>
<dbReference type="InterPro" id="IPR051404">
    <property type="entry name" value="TA_system_antitoxin"/>
</dbReference>
<sequence length="156" mass="17704">MKPLPNLIREGRYLNLRKLTYIAVFEPTETGYSVYFPDLPGCISYGEDFEVAQRQAAEALGLHIYGMEKDRDEIPIPSKTPQVDPETAAGYMVSPVTVFPDLLRNELDNRAVKTNLTIPAWLKELAEAQCVNYSKVFQTALMDYLGIYQSPMQNHK</sequence>
<gene>
    <name evidence="2" type="ORF">SBF1_2200005</name>
</gene>
<feature type="domain" description="HicB-like antitoxin of toxin-antitoxin system" evidence="1">
    <location>
        <begin position="22"/>
        <end position="123"/>
    </location>
</feature>
<evidence type="ECO:0000259" key="1">
    <source>
        <dbReference type="Pfam" id="PF15919"/>
    </source>
</evidence>
<proteinExistence type="predicted"/>
<dbReference type="Proteomes" id="UP000238916">
    <property type="component" value="Unassembled WGS sequence"/>
</dbReference>
<dbReference type="EMBL" id="OMOF01000136">
    <property type="protein sequence ID" value="SPF40402.1"/>
    <property type="molecule type" value="Genomic_DNA"/>
</dbReference>
<dbReference type="AlphaFoldDB" id="A0A2U3KL72"/>
<dbReference type="Gene3D" id="3.30.160.250">
    <property type="match status" value="1"/>
</dbReference>
<dbReference type="PANTHER" id="PTHR34504:SF2">
    <property type="entry name" value="UPF0150 PROTEIN SSL0259"/>
    <property type="match status" value="1"/>
</dbReference>
<dbReference type="PANTHER" id="PTHR34504">
    <property type="entry name" value="ANTITOXIN HICB"/>
    <property type="match status" value="1"/>
</dbReference>
<organism evidence="2 3">
    <name type="scientific">Candidatus Desulfosporosinus infrequens</name>
    <dbReference type="NCBI Taxonomy" id="2043169"/>
    <lineage>
        <taxon>Bacteria</taxon>
        <taxon>Bacillati</taxon>
        <taxon>Bacillota</taxon>
        <taxon>Clostridia</taxon>
        <taxon>Eubacteriales</taxon>
        <taxon>Desulfitobacteriaceae</taxon>
        <taxon>Desulfosporosinus</taxon>
    </lineage>
</organism>
<protein>
    <recommendedName>
        <fullName evidence="1">HicB-like antitoxin of toxin-antitoxin system domain-containing protein</fullName>
    </recommendedName>
</protein>
<accession>A0A2U3KL72</accession>
<name>A0A2U3KL72_9FIRM</name>
<evidence type="ECO:0000313" key="2">
    <source>
        <dbReference type="EMBL" id="SPF40402.1"/>
    </source>
</evidence>
<dbReference type="InterPro" id="IPR031807">
    <property type="entry name" value="HicB-like"/>
</dbReference>
<dbReference type="SUPFAM" id="SSF143100">
    <property type="entry name" value="TTHA1013/TTHA0281-like"/>
    <property type="match status" value="1"/>
</dbReference>
<dbReference type="InterPro" id="IPR035069">
    <property type="entry name" value="TTHA1013/TTHA0281-like"/>
</dbReference>
<evidence type="ECO:0000313" key="3">
    <source>
        <dbReference type="Proteomes" id="UP000238916"/>
    </source>
</evidence>
<reference evidence="3" key="1">
    <citation type="submission" date="2018-02" db="EMBL/GenBank/DDBJ databases">
        <authorList>
            <person name="Hausmann B."/>
        </authorList>
    </citation>
    <scope>NUCLEOTIDE SEQUENCE [LARGE SCALE GENOMIC DNA]</scope>
    <source>
        <strain evidence="3">Peat soil MAG SbF1</strain>
    </source>
</reference>